<dbReference type="KEGG" id="dpx:DAPPUDRAFT_247654"/>
<evidence type="ECO:0000313" key="2">
    <source>
        <dbReference type="Proteomes" id="UP000000305"/>
    </source>
</evidence>
<evidence type="ECO:0000313" key="1">
    <source>
        <dbReference type="EMBL" id="EFX77501.1"/>
    </source>
</evidence>
<name>E9GSW4_DAPPU</name>
<dbReference type="HOGENOM" id="CLU_2266393_0_0_1"/>
<dbReference type="InParanoid" id="E9GSW4"/>
<dbReference type="EMBL" id="GL732562">
    <property type="protein sequence ID" value="EFX77501.1"/>
    <property type="molecule type" value="Genomic_DNA"/>
</dbReference>
<organism evidence="1 2">
    <name type="scientific">Daphnia pulex</name>
    <name type="common">Water flea</name>
    <dbReference type="NCBI Taxonomy" id="6669"/>
    <lineage>
        <taxon>Eukaryota</taxon>
        <taxon>Metazoa</taxon>
        <taxon>Ecdysozoa</taxon>
        <taxon>Arthropoda</taxon>
        <taxon>Crustacea</taxon>
        <taxon>Branchiopoda</taxon>
        <taxon>Diplostraca</taxon>
        <taxon>Cladocera</taxon>
        <taxon>Anomopoda</taxon>
        <taxon>Daphniidae</taxon>
        <taxon>Daphnia</taxon>
    </lineage>
</organism>
<reference evidence="1 2" key="1">
    <citation type="journal article" date="2011" name="Science">
        <title>The ecoresponsive genome of Daphnia pulex.</title>
        <authorList>
            <person name="Colbourne J.K."/>
            <person name="Pfrender M.E."/>
            <person name="Gilbert D."/>
            <person name="Thomas W.K."/>
            <person name="Tucker A."/>
            <person name="Oakley T.H."/>
            <person name="Tokishita S."/>
            <person name="Aerts A."/>
            <person name="Arnold G.J."/>
            <person name="Basu M.K."/>
            <person name="Bauer D.J."/>
            <person name="Caceres C.E."/>
            <person name="Carmel L."/>
            <person name="Casola C."/>
            <person name="Choi J.H."/>
            <person name="Detter J.C."/>
            <person name="Dong Q."/>
            <person name="Dusheyko S."/>
            <person name="Eads B.D."/>
            <person name="Frohlich T."/>
            <person name="Geiler-Samerotte K.A."/>
            <person name="Gerlach D."/>
            <person name="Hatcher P."/>
            <person name="Jogdeo S."/>
            <person name="Krijgsveld J."/>
            <person name="Kriventseva E.V."/>
            <person name="Kultz D."/>
            <person name="Laforsch C."/>
            <person name="Lindquist E."/>
            <person name="Lopez J."/>
            <person name="Manak J.R."/>
            <person name="Muller J."/>
            <person name="Pangilinan J."/>
            <person name="Patwardhan R.P."/>
            <person name="Pitluck S."/>
            <person name="Pritham E.J."/>
            <person name="Rechtsteiner A."/>
            <person name="Rho M."/>
            <person name="Rogozin I.B."/>
            <person name="Sakarya O."/>
            <person name="Salamov A."/>
            <person name="Schaack S."/>
            <person name="Shapiro H."/>
            <person name="Shiga Y."/>
            <person name="Skalitzky C."/>
            <person name="Smith Z."/>
            <person name="Souvorov A."/>
            <person name="Sung W."/>
            <person name="Tang Z."/>
            <person name="Tsuchiya D."/>
            <person name="Tu H."/>
            <person name="Vos H."/>
            <person name="Wang M."/>
            <person name="Wolf Y.I."/>
            <person name="Yamagata H."/>
            <person name="Yamada T."/>
            <person name="Ye Y."/>
            <person name="Shaw J.R."/>
            <person name="Andrews J."/>
            <person name="Crease T.J."/>
            <person name="Tang H."/>
            <person name="Lucas S.M."/>
            <person name="Robertson H.M."/>
            <person name="Bork P."/>
            <person name="Koonin E.V."/>
            <person name="Zdobnov E.M."/>
            <person name="Grigoriev I.V."/>
            <person name="Lynch M."/>
            <person name="Boore J.L."/>
        </authorList>
    </citation>
    <scope>NUCLEOTIDE SEQUENCE [LARGE SCALE GENOMIC DNA]</scope>
</reference>
<gene>
    <name evidence="1" type="ORF">DAPPUDRAFT_247654</name>
</gene>
<proteinExistence type="predicted"/>
<dbReference type="Proteomes" id="UP000000305">
    <property type="component" value="Unassembled WGS sequence"/>
</dbReference>
<accession>E9GSW4</accession>
<keyword evidence="2" id="KW-1185">Reference proteome</keyword>
<dbReference type="AlphaFoldDB" id="E9GSW4"/>
<protein>
    <submittedName>
        <fullName evidence="1">Uncharacterized protein</fullName>
    </submittedName>
</protein>
<sequence>MPSQFNVASELTQQLLQLMSPRGQTELSNILTQLSLAELIHRSQQDKKITVKIITHFADRIAFIAALSTEKNNLAYCLELFHQYMQRARGENLMDKETESQLH</sequence>